<dbReference type="InterPro" id="IPR003142">
    <property type="entry name" value="BPL_C"/>
</dbReference>
<proteinExistence type="inferred from homology"/>
<feature type="binding site" evidence="5">
    <location>
        <begin position="119"/>
        <end position="121"/>
    </location>
    <ligand>
        <name>biotin</name>
        <dbReference type="ChEBI" id="CHEBI:57586"/>
    </ligand>
</feature>
<dbReference type="InterPro" id="IPR045864">
    <property type="entry name" value="aa-tRNA-synth_II/BPL/LPL"/>
</dbReference>
<dbReference type="Gene3D" id="1.10.10.10">
    <property type="entry name" value="Winged helix-like DNA-binding domain superfamily/Winged helix DNA-binding domain"/>
    <property type="match status" value="1"/>
</dbReference>
<name>A0AAX3MUA3_9BACL</name>
<comment type="function">
    <text evidence="5">Acts both as a biotin--[acetyl-CoA-carboxylase] ligase and a repressor.</text>
</comment>
<dbReference type="Gene3D" id="3.30.930.10">
    <property type="entry name" value="Bira Bifunctional Protein, Domain 2"/>
    <property type="match status" value="1"/>
</dbReference>
<keyword evidence="5" id="KW-0678">Repressor</keyword>
<dbReference type="PANTHER" id="PTHR12835:SF5">
    <property type="entry name" value="BIOTIN--PROTEIN LIGASE"/>
    <property type="match status" value="1"/>
</dbReference>
<evidence type="ECO:0000256" key="1">
    <source>
        <dbReference type="ARBA" id="ARBA00022598"/>
    </source>
</evidence>
<dbReference type="PANTHER" id="PTHR12835">
    <property type="entry name" value="BIOTIN PROTEIN LIGASE"/>
    <property type="match status" value="1"/>
</dbReference>
<dbReference type="EC" id="6.3.4.15" evidence="5"/>
<comment type="caution">
    <text evidence="5">Lacks conserved residue(s) required for the propagation of feature annotation.</text>
</comment>
<dbReference type="InterPro" id="IPR013196">
    <property type="entry name" value="HTH_11"/>
</dbReference>
<comment type="similarity">
    <text evidence="5">Belongs to the biotin--protein ligase family.</text>
</comment>
<dbReference type="PROSITE" id="PS51733">
    <property type="entry name" value="BPL_LPL_CATALYTIC"/>
    <property type="match status" value="1"/>
</dbReference>
<keyword evidence="5" id="KW-0238">DNA-binding</keyword>
<keyword evidence="1 5" id="KW-0436">Ligase</keyword>
<gene>
    <name evidence="5" type="primary">birA</name>
    <name evidence="7" type="ORF">PUW23_16905</name>
</gene>
<dbReference type="SUPFAM" id="SSF50037">
    <property type="entry name" value="C-terminal domain of transcriptional repressors"/>
    <property type="match status" value="1"/>
</dbReference>
<keyword evidence="5" id="KW-0804">Transcription</keyword>
<feature type="domain" description="BPL/LPL catalytic" evidence="6">
    <location>
        <begin position="80"/>
        <end position="259"/>
    </location>
</feature>
<protein>
    <recommendedName>
        <fullName evidence="5">Bifunctional ligase/repressor BirA</fullName>
    </recommendedName>
    <alternativeName>
        <fullName evidence="5">Biotin--[acetyl-CoA-carboxylase] ligase</fullName>
        <ecNumber evidence="5">6.3.4.15</ecNumber>
    </alternativeName>
    <alternativeName>
        <fullName evidence="5">Biotin--protein ligase</fullName>
    </alternativeName>
    <alternativeName>
        <fullName evidence="5">Biotin-[acetyl-CoA carboxylase] synthetase</fullName>
    </alternativeName>
</protein>
<evidence type="ECO:0000259" key="6">
    <source>
        <dbReference type="PROSITE" id="PS51733"/>
    </source>
</evidence>
<feature type="binding site" evidence="5">
    <location>
        <position position="115"/>
    </location>
    <ligand>
        <name>biotin</name>
        <dbReference type="ChEBI" id="CHEBI:57586"/>
    </ligand>
</feature>
<evidence type="ECO:0000256" key="2">
    <source>
        <dbReference type="ARBA" id="ARBA00022741"/>
    </source>
</evidence>
<dbReference type="RefSeq" id="WP_047911163.1">
    <property type="nucleotide sequence ID" value="NZ_CP118101.1"/>
</dbReference>
<dbReference type="EMBL" id="CP118101">
    <property type="protein sequence ID" value="WDH81205.1"/>
    <property type="molecule type" value="Genomic_DNA"/>
</dbReference>
<dbReference type="GO" id="GO:0009249">
    <property type="term" value="P:protein lipoylation"/>
    <property type="evidence" value="ECO:0007669"/>
    <property type="project" value="UniProtKB-ARBA"/>
</dbReference>
<keyword evidence="5" id="KW-0805">Transcription regulation</keyword>
<dbReference type="GO" id="GO:0005737">
    <property type="term" value="C:cytoplasm"/>
    <property type="evidence" value="ECO:0007669"/>
    <property type="project" value="TreeGrafter"/>
</dbReference>
<dbReference type="SUPFAM" id="SSF46785">
    <property type="entry name" value="Winged helix' DNA-binding domain"/>
    <property type="match status" value="1"/>
</dbReference>
<dbReference type="GO" id="GO:0016740">
    <property type="term" value="F:transferase activity"/>
    <property type="evidence" value="ECO:0007669"/>
    <property type="project" value="UniProtKB-ARBA"/>
</dbReference>
<evidence type="ECO:0000313" key="7">
    <source>
        <dbReference type="EMBL" id="WDH81205.1"/>
    </source>
</evidence>
<dbReference type="SUPFAM" id="SSF55681">
    <property type="entry name" value="Class II aaRS and biotin synthetases"/>
    <property type="match status" value="1"/>
</dbReference>
<dbReference type="GO" id="GO:0004077">
    <property type="term" value="F:biotin--[biotin carboxyl-carrier protein] ligase activity"/>
    <property type="evidence" value="ECO:0007669"/>
    <property type="project" value="UniProtKB-UniRule"/>
</dbReference>
<dbReference type="GO" id="GO:0005524">
    <property type="term" value="F:ATP binding"/>
    <property type="evidence" value="ECO:0007669"/>
    <property type="project" value="UniProtKB-UniRule"/>
</dbReference>
<keyword evidence="4 5" id="KW-0092">Biotin</keyword>
<dbReference type="GO" id="GO:0003677">
    <property type="term" value="F:DNA binding"/>
    <property type="evidence" value="ECO:0007669"/>
    <property type="project" value="UniProtKB-UniRule"/>
</dbReference>
<dbReference type="Pfam" id="PF08279">
    <property type="entry name" value="HTH_11"/>
    <property type="match status" value="1"/>
</dbReference>
<evidence type="ECO:0000256" key="3">
    <source>
        <dbReference type="ARBA" id="ARBA00022840"/>
    </source>
</evidence>
<dbReference type="GO" id="GO:0006355">
    <property type="term" value="P:regulation of DNA-templated transcription"/>
    <property type="evidence" value="ECO:0007669"/>
    <property type="project" value="UniProtKB-UniRule"/>
</dbReference>
<dbReference type="Gene3D" id="2.30.30.100">
    <property type="match status" value="1"/>
</dbReference>
<evidence type="ECO:0000256" key="4">
    <source>
        <dbReference type="ARBA" id="ARBA00023267"/>
    </source>
</evidence>
<dbReference type="Pfam" id="PF03099">
    <property type="entry name" value="BPL_LplA_LipB"/>
    <property type="match status" value="1"/>
</dbReference>
<sequence>MKNKLLLDLFIHSSQTFISGEEISKRLKISRTAVWKQINQLRDMGYEFEAVSRKGYRMTFIPDFYKETDIDVNLNTKILGRKIHIMDSTASTQVDAMTQAENGTEEGSLFIAEQQTSGRGRLGRKWFSPSGKGIWMSLVLRPELPIRYMPQLTLLTGVAVCKAIRRVTGAEAAIKWPNDILIHGKKVCGILLESATEDNKVKYCIAGIGIDVNLSAEDYPEELTEIATSLKLETGHTINRALLIAEILNEMELLYDRYTNEGFNPIQVEWEEHSVSIGQAVRTETLTETIQGVAKRLDPSGGLVIAAPSGEERVVYSGEVEIIKQQ</sequence>
<evidence type="ECO:0000313" key="8">
    <source>
        <dbReference type="Proteomes" id="UP001220962"/>
    </source>
</evidence>
<dbReference type="NCBIfam" id="TIGR00121">
    <property type="entry name" value="birA_ligase"/>
    <property type="match status" value="1"/>
</dbReference>
<dbReference type="InterPro" id="IPR036388">
    <property type="entry name" value="WH-like_DNA-bd_sf"/>
</dbReference>
<accession>A0AAX3MUA3</accession>
<keyword evidence="2 5" id="KW-0547">Nucleotide-binding</keyword>
<dbReference type="InterPro" id="IPR004143">
    <property type="entry name" value="BPL_LPL_catalytic"/>
</dbReference>
<dbReference type="Proteomes" id="UP001220962">
    <property type="component" value="Chromosome"/>
</dbReference>
<keyword evidence="3 5" id="KW-0067">ATP-binding</keyword>
<feature type="DNA-binding region" description="H-T-H motif" evidence="5">
    <location>
        <begin position="20"/>
        <end position="39"/>
    </location>
</feature>
<dbReference type="HAMAP" id="MF_00978">
    <property type="entry name" value="Bifunct_BirA"/>
    <property type="match status" value="1"/>
</dbReference>
<comment type="catalytic activity">
    <reaction evidence="5">
        <text>biotin + L-lysyl-[protein] + ATP = N(6)-biotinyl-L-lysyl-[protein] + AMP + diphosphate + H(+)</text>
        <dbReference type="Rhea" id="RHEA:11756"/>
        <dbReference type="Rhea" id="RHEA-COMP:9752"/>
        <dbReference type="Rhea" id="RHEA-COMP:10505"/>
        <dbReference type="ChEBI" id="CHEBI:15378"/>
        <dbReference type="ChEBI" id="CHEBI:29969"/>
        <dbReference type="ChEBI" id="CHEBI:30616"/>
        <dbReference type="ChEBI" id="CHEBI:33019"/>
        <dbReference type="ChEBI" id="CHEBI:57586"/>
        <dbReference type="ChEBI" id="CHEBI:83144"/>
        <dbReference type="ChEBI" id="CHEBI:456215"/>
        <dbReference type="EC" id="6.3.4.15"/>
    </reaction>
</comment>
<dbReference type="AlphaFoldDB" id="A0AAX3MUA3"/>
<dbReference type="InterPro" id="IPR036390">
    <property type="entry name" value="WH_DNA-bd_sf"/>
</dbReference>
<organism evidence="7 8">
    <name type="scientific">Paenibacillus urinalis</name>
    <dbReference type="NCBI Taxonomy" id="521520"/>
    <lineage>
        <taxon>Bacteria</taxon>
        <taxon>Bacillati</taxon>
        <taxon>Bacillota</taxon>
        <taxon>Bacilli</taxon>
        <taxon>Bacillales</taxon>
        <taxon>Paenibacillaceae</taxon>
        <taxon>Paenibacillus</taxon>
    </lineage>
</organism>
<dbReference type="Pfam" id="PF02237">
    <property type="entry name" value="BPL_C"/>
    <property type="match status" value="1"/>
</dbReference>
<reference evidence="7" key="1">
    <citation type="submission" date="2023-02" db="EMBL/GenBank/DDBJ databases">
        <title>Pathogen: clinical or host-associated sample.</title>
        <authorList>
            <person name="Hergert J."/>
            <person name="Casey R."/>
            <person name="Wagner J."/>
            <person name="Young E.L."/>
            <person name="Oakeson K.F."/>
        </authorList>
    </citation>
    <scope>NUCLEOTIDE SEQUENCE</scope>
    <source>
        <strain evidence="7">2022CK-00830</strain>
    </source>
</reference>
<feature type="binding site" evidence="5">
    <location>
        <position position="186"/>
    </location>
    <ligand>
        <name>biotin</name>
        <dbReference type="ChEBI" id="CHEBI:57586"/>
    </ligand>
</feature>
<dbReference type="CDD" id="cd16442">
    <property type="entry name" value="BPL"/>
    <property type="match status" value="1"/>
</dbReference>
<dbReference type="InterPro" id="IPR008988">
    <property type="entry name" value="Transcriptional_repressor_C"/>
</dbReference>
<dbReference type="InterPro" id="IPR004408">
    <property type="entry name" value="Biotin_CoA_COase_ligase"/>
</dbReference>
<evidence type="ECO:0000256" key="5">
    <source>
        <dbReference type="HAMAP-Rule" id="MF_00978"/>
    </source>
</evidence>
<dbReference type="InterPro" id="IPR030855">
    <property type="entry name" value="Bifunct_BirA"/>
</dbReference>